<name>A0A0C1Q8Q0_9GAMM</name>
<evidence type="ECO:0000313" key="2">
    <source>
        <dbReference type="EMBL" id="KID55840.1"/>
    </source>
</evidence>
<protein>
    <recommendedName>
        <fullName evidence="1">Serine aminopeptidase S33 domain-containing protein</fullName>
    </recommendedName>
</protein>
<proteinExistence type="predicted"/>
<dbReference type="InterPro" id="IPR022742">
    <property type="entry name" value="Hydrolase_4"/>
</dbReference>
<sequence length="281" mass="30742">MKKIALASIITLLCGCSVQINESNFIAQAETVTPYSSDFIHQLNVATPNHIVKHIVVPAEQGAVTLHGIHLDRPHTNNTILYIPGNGMSVENAAQKALLNLAEYHADIVVFDRRGLGASNGVSKIASLVEDAQMSYDYVKKQLNADSVIVHGFSLGSFVAAQVAKTRPIDGLIMQGSATNIQEWIDKAIPWYKKVLVDVQVDDVFFTVDNKDVVSRFYSGPLLVIGGGEDKQTPVSLSHALFLASQSSDKKIVISDEAGHYQMFDNEKVRSTYKGFIEKLL</sequence>
<feature type="domain" description="Serine aminopeptidase S33" evidence="1">
    <location>
        <begin position="78"/>
        <end position="201"/>
    </location>
</feature>
<evidence type="ECO:0000313" key="3">
    <source>
        <dbReference type="Proteomes" id="UP000031327"/>
    </source>
</evidence>
<dbReference type="AlphaFoldDB" id="A0A0C1Q8Q0"/>
<dbReference type="OrthoDB" id="9798884at2"/>
<dbReference type="EMBL" id="JWIC01000007">
    <property type="protein sequence ID" value="KID55840.1"/>
    <property type="molecule type" value="Genomic_DNA"/>
</dbReference>
<comment type="caution">
    <text evidence="2">The sequence shown here is derived from an EMBL/GenBank/DDBJ whole genome shotgun (WGS) entry which is preliminary data.</text>
</comment>
<dbReference type="PANTHER" id="PTHR12277:SF81">
    <property type="entry name" value="PROTEIN ABHD13"/>
    <property type="match status" value="1"/>
</dbReference>
<dbReference type="Proteomes" id="UP000031327">
    <property type="component" value="Unassembled WGS sequence"/>
</dbReference>
<reference evidence="2 3" key="1">
    <citation type="submission" date="2014-12" db="EMBL/GenBank/DDBJ databases">
        <title>Draft Genome Sequence of Pseudoalteromonas luteoviolacea HI1.</title>
        <authorList>
            <person name="Asahina A.Y."/>
            <person name="Hadfield M.G."/>
        </authorList>
    </citation>
    <scope>NUCLEOTIDE SEQUENCE [LARGE SCALE GENOMIC DNA]</scope>
    <source>
        <strain evidence="2 3">HI1</strain>
    </source>
</reference>
<dbReference type="PROSITE" id="PS51257">
    <property type="entry name" value="PROKAR_LIPOPROTEIN"/>
    <property type="match status" value="1"/>
</dbReference>
<accession>A0A0C1Q8Q0</accession>
<dbReference type="Pfam" id="PF12146">
    <property type="entry name" value="Hydrolase_4"/>
    <property type="match status" value="1"/>
</dbReference>
<organism evidence="2 3">
    <name type="scientific">Pseudoalteromonas luteoviolacea</name>
    <dbReference type="NCBI Taxonomy" id="43657"/>
    <lineage>
        <taxon>Bacteria</taxon>
        <taxon>Pseudomonadati</taxon>
        <taxon>Pseudomonadota</taxon>
        <taxon>Gammaproteobacteria</taxon>
        <taxon>Alteromonadales</taxon>
        <taxon>Pseudoalteromonadaceae</taxon>
        <taxon>Pseudoalteromonas</taxon>
    </lineage>
</organism>
<dbReference type="Gene3D" id="3.40.50.1820">
    <property type="entry name" value="alpha/beta hydrolase"/>
    <property type="match status" value="1"/>
</dbReference>
<dbReference type="SUPFAM" id="SSF53474">
    <property type="entry name" value="alpha/beta-Hydrolases"/>
    <property type="match status" value="1"/>
</dbReference>
<evidence type="ECO:0000259" key="1">
    <source>
        <dbReference type="Pfam" id="PF12146"/>
    </source>
</evidence>
<gene>
    <name evidence="2" type="ORF">JF50_15940</name>
</gene>
<dbReference type="RefSeq" id="WP_039610412.1">
    <property type="nucleotide sequence ID" value="NZ_JWIC01000007.1"/>
</dbReference>
<dbReference type="InterPro" id="IPR029058">
    <property type="entry name" value="AB_hydrolase_fold"/>
</dbReference>
<dbReference type="PANTHER" id="PTHR12277">
    <property type="entry name" value="ALPHA/BETA HYDROLASE DOMAIN-CONTAINING PROTEIN"/>
    <property type="match status" value="1"/>
</dbReference>